<sequence>MQKSDDLFDTYNRAKIRFERGNGSWLFSEDGQSFLDFASGIAVNSLGHSHPELVTALKSQADLLWHVSNLYQSSAQDIFADHLVKNSFADKVFFTNSGAESVECAIKTARRYHYMKGNTNKFRITTFEGAFHGRTLATISAGGKLKYLEGFGPKLEGFDQAKFCDIQSLKTHIGNDTAAILIEPIQGEGGVRETSPEFLQELRSICNDIDALLIFDEVQTGCGRTGKLFAYEWTNITPDIMTLAKGLGGGFPVGACLATNKAASCMGIGSHGSTYGGNALAMVVGKKVLDIIQSDGFLENVRNLSQILFEGLIRIKNRFPTVFLEVRGKGLLLGLKTALSPEIVAEKLREEYLLIAPANDNTVRILPPLTVTAEEIHEGLERITRTAIKLSSNKTYQ</sequence>
<evidence type="ECO:0000313" key="6">
    <source>
        <dbReference type="EMBL" id="MBL0848822.1"/>
    </source>
</evidence>
<dbReference type="GO" id="GO:0030170">
    <property type="term" value="F:pyridoxal phosphate binding"/>
    <property type="evidence" value="ECO:0007669"/>
    <property type="project" value="InterPro"/>
</dbReference>
<comment type="pathway">
    <text evidence="5">Amino-acid biosynthesis; L-arginine biosynthesis; N(2)-acetyl-L-ornithine from L-glutamate: step 4/4.</text>
</comment>
<dbReference type="EMBL" id="SEOL01000002">
    <property type="protein sequence ID" value="MBL0848822.1"/>
    <property type="molecule type" value="Genomic_DNA"/>
</dbReference>
<keyword evidence="5" id="KW-0963">Cytoplasm</keyword>
<comment type="subcellular location">
    <subcellularLocation>
        <location evidence="5">Cytoplasm</location>
    </subcellularLocation>
</comment>
<dbReference type="Gene3D" id="3.90.1150.10">
    <property type="entry name" value="Aspartate Aminotransferase, domain 1"/>
    <property type="match status" value="1"/>
</dbReference>
<dbReference type="NCBIfam" id="NF002325">
    <property type="entry name" value="PRK01278.1"/>
    <property type="match status" value="1"/>
</dbReference>
<evidence type="ECO:0000256" key="4">
    <source>
        <dbReference type="ARBA" id="ARBA00022898"/>
    </source>
</evidence>
<comment type="subunit">
    <text evidence="5">Homodimer.</text>
</comment>
<keyword evidence="1 5" id="KW-0055">Arginine biosynthesis</keyword>
<feature type="binding site" evidence="5">
    <location>
        <position position="131"/>
    </location>
    <ligand>
        <name>pyridoxal 5'-phosphate</name>
        <dbReference type="ChEBI" id="CHEBI:597326"/>
    </ligand>
</feature>
<dbReference type="GO" id="GO:0042802">
    <property type="term" value="F:identical protein binding"/>
    <property type="evidence" value="ECO:0007669"/>
    <property type="project" value="TreeGrafter"/>
</dbReference>
<gene>
    <name evidence="5" type="primary">argD</name>
    <name evidence="6" type="ORF">EU981_01790</name>
</gene>
<comment type="caution">
    <text evidence="6">The sequence shown here is derived from an EMBL/GenBank/DDBJ whole genome shotgun (WGS) entry which is preliminary data.</text>
</comment>
<dbReference type="GO" id="GO:0003992">
    <property type="term" value="F:N2-acetyl-L-ornithine:2-oxoglutarate 5-aminotransferase activity"/>
    <property type="evidence" value="ECO:0007669"/>
    <property type="project" value="UniProtKB-UniRule"/>
</dbReference>
<dbReference type="PROSITE" id="PS00600">
    <property type="entry name" value="AA_TRANSFER_CLASS_3"/>
    <property type="match status" value="1"/>
</dbReference>
<comment type="catalytic activity">
    <reaction evidence="5">
        <text>N(2)-acetyl-L-ornithine + 2-oxoglutarate = N-acetyl-L-glutamate 5-semialdehyde + L-glutamate</text>
        <dbReference type="Rhea" id="RHEA:18049"/>
        <dbReference type="ChEBI" id="CHEBI:16810"/>
        <dbReference type="ChEBI" id="CHEBI:29123"/>
        <dbReference type="ChEBI" id="CHEBI:29985"/>
        <dbReference type="ChEBI" id="CHEBI:57805"/>
        <dbReference type="EC" id="2.6.1.11"/>
    </reaction>
</comment>
<evidence type="ECO:0000256" key="5">
    <source>
        <dbReference type="HAMAP-Rule" id="MF_01107"/>
    </source>
</evidence>
<dbReference type="GO" id="GO:0006526">
    <property type="term" value="P:L-arginine biosynthetic process"/>
    <property type="evidence" value="ECO:0007669"/>
    <property type="project" value="UniProtKB-UniRule"/>
</dbReference>
<dbReference type="InterPro" id="IPR004636">
    <property type="entry name" value="AcOrn/SuccOrn_fam"/>
</dbReference>
<feature type="binding site" evidence="5">
    <location>
        <position position="134"/>
    </location>
    <ligand>
        <name>N(2)-acetyl-L-ornithine</name>
        <dbReference type="ChEBI" id="CHEBI:57805"/>
    </ligand>
</feature>
<evidence type="ECO:0000313" key="7">
    <source>
        <dbReference type="Proteomes" id="UP000736856"/>
    </source>
</evidence>
<comment type="cofactor">
    <cofactor evidence="5">
        <name>pyridoxal 5'-phosphate</name>
        <dbReference type="ChEBI" id="CHEBI:597326"/>
    </cofactor>
    <text evidence="5">Binds 1 pyridoxal phosphate per subunit.</text>
</comment>
<dbReference type="FunFam" id="3.40.640.10:FF:000004">
    <property type="entry name" value="Acetylornithine aminotransferase"/>
    <property type="match status" value="1"/>
</dbReference>
<dbReference type="InterPro" id="IPR015422">
    <property type="entry name" value="PyrdxlP-dep_Trfase_small"/>
</dbReference>
<dbReference type="PIRSF" id="PIRSF000521">
    <property type="entry name" value="Transaminase_4ab_Lys_Orn"/>
    <property type="match status" value="1"/>
</dbReference>
<dbReference type="SUPFAM" id="SSF53383">
    <property type="entry name" value="PLP-dependent transferases"/>
    <property type="match status" value="1"/>
</dbReference>
<dbReference type="PANTHER" id="PTHR11986">
    <property type="entry name" value="AMINOTRANSFERASE CLASS III"/>
    <property type="match status" value="1"/>
</dbReference>
<dbReference type="InterPro" id="IPR015424">
    <property type="entry name" value="PyrdxlP-dep_Trfase"/>
</dbReference>
<dbReference type="NCBIfam" id="TIGR00707">
    <property type="entry name" value="argD"/>
    <property type="match status" value="1"/>
</dbReference>
<comment type="similarity">
    <text evidence="5">Belongs to the class-III pyridoxal-phosphate-dependent aminotransferase family. ArgD subfamily.</text>
</comment>
<feature type="binding site" evidence="5">
    <location>
        <begin position="216"/>
        <end position="219"/>
    </location>
    <ligand>
        <name>pyridoxal 5'-phosphate</name>
        <dbReference type="ChEBI" id="CHEBI:597326"/>
    </ligand>
</feature>
<dbReference type="CDD" id="cd00610">
    <property type="entry name" value="OAT_like"/>
    <property type="match status" value="1"/>
</dbReference>
<evidence type="ECO:0000256" key="2">
    <source>
        <dbReference type="ARBA" id="ARBA00022576"/>
    </source>
</evidence>
<dbReference type="Pfam" id="PF00202">
    <property type="entry name" value="Aminotran_3"/>
    <property type="match status" value="1"/>
</dbReference>
<keyword evidence="2 5" id="KW-0032">Aminotransferase</keyword>
<dbReference type="InterPro" id="IPR049704">
    <property type="entry name" value="Aminotrans_3_PPA_site"/>
</dbReference>
<evidence type="ECO:0000256" key="1">
    <source>
        <dbReference type="ARBA" id="ARBA00022571"/>
    </source>
</evidence>
<dbReference type="GO" id="GO:0005737">
    <property type="term" value="C:cytoplasm"/>
    <property type="evidence" value="ECO:0007669"/>
    <property type="project" value="UniProtKB-SubCell"/>
</dbReference>
<keyword evidence="4 5" id="KW-0663">Pyridoxal phosphate</keyword>
<keyword evidence="3 5" id="KW-0808">Transferase</keyword>
<dbReference type="InterPro" id="IPR005814">
    <property type="entry name" value="Aminotrans_3"/>
</dbReference>
<dbReference type="AlphaFoldDB" id="A0A937AL80"/>
<comment type="miscellaneous">
    <text evidence="5">May also have succinyldiaminopimelate aminotransferase activity, thus carrying out the corresponding step in lysine biosynthesis.</text>
</comment>
<feature type="binding site" evidence="5">
    <location>
        <position position="274"/>
    </location>
    <ligand>
        <name>pyridoxal 5'-phosphate</name>
        <dbReference type="ChEBI" id="CHEBI:597326"/>
    </ligand>
</feature>
<dbReference type="EC" id="2.6.1.11" evidence="5"/>
<proteinExistence type="inferred from homology"/>
<organism evidence="6 7">
    <name type="scientific">Candidatus Liberibacter ctenarytainae</name>
    <dbReference type="NCBI Taxonomy" id="2020335"/>
    <lineage>
        <taxon>Bacteria</taxon>
        <taxon>Pseudomonadati</taxon>
        <taxon>Pseudomonadota</taxon>
        <taxon>Alphaproteobacteria</taxon>
        <taxon>Hyphomicrobiales</taxon>
        <taxon>Rhizobiaceae</taxon>
        <taxon>Liberibacter</taxon>
    </lineage>
</organism>
<keyword evidence="5" id="KW-0028">Amino-acid biosynthesis</keyword>
<reference evidence="6" key="1">
    <citation type="submission" date="2019-02" db="EMBL/GenBank/DDBJ databases">
        <title>A novel Candidatus Liberibacter species associated with the New Zealand native fuchsia psyllid, Ctenarytaina fuchsiae.</title>
        <authorList>
            <person name="Thompson S.M."/>
            <person name="Jorgensen N."/>
            <person name="David C."/>
            <person name="Bulman S.R."/>
            <person name="Smith G.R."/>
        </authorList>
    </citation>
    <scope>NUCLEOTIDE SEQUENCE</scope>
    <source>
        <strain evidence="6">Oxford</strain>
    </source>
</reference>
<dbReference type="Gene3D" id="3.40.640.10">
    <property type="entry name" value="Type I PLP-dependent aspartate aminotransferase-like (Major domain)"/>
    <property type="match status" value="1"/>
</dbReference>
<dbReference type="InterPro" id="IPR015421">
    <property type="entry name" value="PyrdxlP-dep_Trfase_major"/>
</dbReference>
<dbReference type="Proteomes" id="UP000736856">
    <property type="component" value="Unassembled WGS sequence"/>
</dbReference>
<dbReference type="PANTHER" id="PTHR11986:SF113">
    <property type="entry name" value="SUCCINYLORNITHINE TRANSAMINASE"/>
    <property type="match status" value="1"/>
</dbReference>
<evidence type="ECO:0000256" key="3">
    <source>
        <dbReference type="ARBA" id="ARBA00022679"/>
    </source>
</evidence>
<protein>
    <recommendedName>
        <fullName evidence="5">Acetylornithine aminotransferase</fullName>
        <shortName evidence="5">ACOAT</shortName>
        <ecNumber evidence="5">2.6.1.11</ecNumber>
    </recommendedName>
</protein>
<name>A0A937AL80_9HYPH</name>
<feature type="binding site" evidence="5">
    <location>
        <position position="273"/>
    </location>
    <ligand>
        <name>N(2)-acetyl-L-ornithine</name>
        <dbReference type="ChEBI" id="CHEBI:57805"/>
    </ligand>
</feature>
<dbReference type="InterPro" id="IPR050103">
    <property type="entry name" value="Class-III_PLP-dep_AT"/>
</dbReference>
<feature type="modified residue" description="N6-(pyridoxal phosphate)lysine" evidence="5">
    <location>
        <position position="245"/>
    </location>
</feature>
<feature type="binding site" evidence="5">
    <location>
        <begin position="98"/>
        <end position="99"/>
    </location>
    <ligand>
        <name>pyridoxal 5'-phosphate</name>
        <dbReference type="ChEBI" id="CHEBI:597326"/>
    </ligand>
</feature>
<dbReference type="HAMAP" id="MF_01107">
    <property type="entry name" value="ArgD_aminotrans_3"/>
    <property type="match status" value="1"/>
</dbReference>
<accession>A0A937AL80</accession>